<dbReference type="PROSITE" id="PS50075">
    <property type="entry name" value="CARRIER"/>
    <property type="match status" value="1"/>
</dbReference>
<comment type="caution">
    <text evidence="2">The sequence shown here is derived from an EMBL/GenBank/DDBJ whole genome shotgun (WGS) entry which is preliminary data.</text>
</comment>
<dbReference type="EMBL" id="JACHMN010000002">
    <property type="protein sequence ID" value="MBB5870009.1"/>
    <property type="molecule type" value="Genomic_DNA"/>
</dbReference>
<dbReference type="Gene3D" id="1.10.1200.10">
    <property type="entry name" value="ACP-like"/>
    <property type="match status" value="1"/>
</dbReference>
<dbReference type="RefSeq" id="WP_184837077.1">
    <property type="nucleotide sequence ID" value="NZ_JACHMN010000002.1"/>
</dbReference>
<gene>
    <name evidence="2" type="ORF">F4553_003388</name>
</gene>
<dbReference type="InterPro" id="IPR009081">
    <property type="entry name" value="PP-bd_ACP"/>
</dbReference>
<evidence type="ECO:0000313" key="2">
    <source>
        <dbReference type="EMBL" id="MBB5870009.1"/>
    </source>
</evidence>
<name>A0A841BS36_9ACTN</name>
<proteinExistence type="predicted"/>
<evidence type="ECO:0000313" key="3">
    <source>
        <dbReference type="Proteomes" id="UP000587527"/>
    </source>
</evidence>
<dbReference type="InterPro" id="IPR036736">
    <property type="entry name" value="ACP-like_sf"/>
</dbReference>
<dbReference type="Pfam" id="PF00550">
    <property type="entry name" value="PP-binding"/>
    <property type="match status" value="1"/>
</dbReference>
<sequence length="85" mass="9344">MQADRETAAQSSKRIIAEMARRDPATLTDRTLLFAGLGLNSANVLELLILIERELGIRLDVVEMEPHHLESVGSLSAYVAKQLGE</sequence>
<reference evidence="2 3" key="1">
    <citation type="submission" date="2020-08" db="EMBL/GenBank/DDBJ databases">
        <title>Sequencing the genomes of 1000 actinobacteria strains.</title>
        <authorList>
            <person name="Klenk H.-P."/>
        </authorList>
    </citation>
    <scope>NUCLEOTIDE SEQUENCE [LARGE SCALE GENOMIC DNA]</scope>
    <source>
        <strain evidence="2 3">DSM 45362</strain>
    </source>
</reference>
<dbReference type="SUPFAM" id="SSF47336">
    <property type="entry name" value="ACP-like"/>
    <property type="match status" value="1"/>
</dbReference>
<feature type="domain" description="Carrier" evidence="1">
    <location>
        <begin position="6"/>
        <end position="83"/>
    </location>
</feature>
<evidence type="ECO:0000259" key="1">
    <source>
        <dbReference type="PROSITE" id="PS50075"/>
    </source>
</evidence>
<keyword evidence="3" id="KW-1185">Reference proteome</keyword>
<protein>
    <submittedName>
        <fullName evidence="2">Acyl carrier protein</fullName>
    </submittedName>
</protein>
<dbReference type="Proteomes" id="UP000587527">
    <property type="component" value="Unassembled WGS sequence"/>
</dbReference>
<accession>A0A841BS36</accession>
<dbReference type="AlphaFoldDB" id="A0A841BS36"/>
<organism evidence="2 3">
    <name type="scientific">Allocatelliglobosispora scoriae</name>
    <dbReference type="NCBI Taxonomy" id="643052"/>
    <lineage>
        <taxon>Bacteria</taxon>
        <taxon>Bacillati</taxon>
        <taxon>Actinomycetota</taxon>
        <taxon>Actinomycetes</taxon>
        <taxon>Micromonosporales</taxon>
        <taxon>Micromonosporaceae</taxon>
        <taxon>Allocatelliglobosispora</taxon>
    </lineage>
</organism>